<keyword evidence="1" id="KW-1133">Transmembrane helix</keyword>
<evidence type="ECO:0000313" key="2">
    <source>
        <dbReference type="EMBL" id="CAJ0607551.1"/>
    </source>
</evidence>
<dbReference type="AlphaFoldDB" id="A0AA36MCV2"/>
<feature type="transmembrane region" description="Helical" evidence="1">
    <location>
        <begin position="87"/>
        <end position="106"/>
    </location>
</feature>
<keyword evidence="3" id="KW-1185">Reference proteome</keyword>
<evidence type="ECO:0000256" key="1">
    <source>
        <dbReference type="SAM" id="Phobius"/>
    </source>
</evidence>
<gene>
    <name evidence="2" type="ORF">CYNAS_LOCUS19534</name>
</gene>
<comment type="caution">
    <text evidence="2">The sequence shown here is derived from an EMBL/GenBank/DDBJ whole genome shotgun (WGS) entry which is preliminary data.</text>
</comment>
<evidence type="ECO:0000313" key="3">
    <source>
        <dbReference type="Proteomes" id="UP001176961"/>
    </source>
</evidence>
<dbReference type="EMBL" id="CATQJL010000316">
    <property type="protein sequence ID" value="CAJ0607551.1"/>
    <property type="molecule type" value="Genomic_DNA"/>
</dbReference>
<reference evidence="2" key="1">
    <citation type="submission" date="2023-07" db="EMBL/GenBank/DDBJ databases">
        <authorList>
            <consortium name="CYATHOMIX"/>
        </authorList>
    </citation>
    <scope>NUCLEOTIDE SEQUENCE</scope>
    <source>
        <strain evidence="2">N/A</strain>
    </source>
</reference>
<accession>A0AA36MCV2</accession>
<organism evidence="2 3">
    <name type="scientific">Cylicocyclus nassatus</name>
    <name type="common">Nematode worm</name>
    <dbReference type="NCBI Taxonomy" id="53992"/>
    <lineage>
        <taxon>Eukaryota</taxon>
        <taxon>Metazoa</taxon>
        <taxon>Ecdysozoa</taxon>
        <taxon>Nematoda</taxon>
        <taxon>Chromadorea</taxon>
        <taxon>Rhabditida</taxon>
        <taxon>Rhabditina</taxon>
        <taxon>Rhabditomorpha</taxon>
        <taxon>Strongyloidea</taxon>
        <taxon>Strongylidae</taxon>
        <taxon>Cylicocyclus</taxon>
    </lineage>
</organism>
<protein>
    <submittedName>
        <fullName evidence="2">Uncharacterized protein</fullName>
    </submittedName>
</protein>
<keyword evidence="1" id="KW-0472">Membrane</keyword>
<keyword evidence="1" id="KW-0812">Transmembrane</keyword>
<name>A0AA36MCV2_CYLNA</name>
<feature type="transmembrane region" description="Helical" evidence="1">
    <location>
        <begin position="134"/>
        <end position="155"/>
    </location>
</feature>
<sequence length="213" mass="24029">MQLPGGTSGGTLEKKMESIGDVICVINCLILRLIVEERLDDSWALTASIVTFLSGVTFLSHEIGNTFICYYRYKTFYGNAIWRTRKIVIIIMIQYGVALLCFPHLYGKSVVIIKDKDDWIYKGFDIKLDVISRFIYVLSAGIATVACSLFNIFTLRKVYAAVGRTVAIKNVEKPIFSVLLHRRCDDADEWLSVIGSIKGDQANIVAKMRNQEE</sequence>
<feature type="transmembrane region" description="Helical" evidence="1">
    <location>
        <begin position="47"/>
        <end position="71"/>
    </location>
</feature>
<proteinExistence type="predicted"/>
<dbReference type="Proteomes" id="UP001176961">
    <property type="component" value="Unassembled WGS sequence"/>
</dbReference>